<feature type="domain" description="Peptidase S1" evidence="2">
    <location>
        <begin position="130"/>
        <end position="298"/>
    </location>
</feature>
<dbReference type="InterPro" id="IPR043504">
    <property type="entry name" value="Peptidase_S1_PA_chymotrypsin"/>
</dbReference>
<keyword evidence="1" id="KW-0812">Transmembrane</keyword>
<evidence type="ECO:0000256" key="1">
    <source>
        <dbReference type="SAM" id="Phobius"/>
    </source>
</evidence>
<keyword evidence="4" id="KW-1185">Reference proteome</keyword>
<feature type="transmembrane region" description="Helical" evidence="1">
    <location>
        <begin position="20"/>
        <end position="41"/>
    </location>
</feature>
<dbReference type="SUPFAM" id="SSF50494">
    <property type="entry name" value="Trypsin-like serine proteases"/>
    <property type="match status" value="1"/>
</dbReference>
<feature type="transmembrane region" description="Helical" evidence="1">
    <location>
        <begin position="72"/>
        <end position="91"/>
    </location>
</feature>
<organism evidence="3 4">
    <name type="scientific">Mycobacterium basiliense</name>
    <dbReference type="NCBI Taxonomy" id="2094119"/>
    <lineage>
        <taxon>Bacteria</taxon>
        <taxon>Bacillati</taxon>
        <taxon>Actinomycetota</taxon>
        <taxon>Actinomycetes</taxon>
        <taxon>Mycobacteriales</taxon>
        <taxon>Mycobacteriaceae</taxon>
        <taxon>Mycobacterium</taxon>
    </lineage>
</organism>
<evidence type="ECO:0000313" key="4">
    <source>
        <dbReference type="Proteomes" id="UP000269998"/>
    </source>
</evidence>
<evidence type="ECO:0000313" key="3">
    <source>
        <dbReference type="EMBL" id="VDM88576.1"/>
    </source>
</evidence>
<dbReference type="InterPro" id="IPR001254">
    <property type="entry name" value="Trypsin_dom"/>
</dbReference>
<dbReference type="GO" id="GO:0006508">
    <property type="term" value="P:proteolysis"/>
    <property type="evidence" value="ECO:0007669"/>
    <property type="project" value="InterPro"/>
</dbReference>
<accession>A0A447GDL9</accession>
<dbReference type="GO" id="GO:0004252">
    <property type="term" value="F:serine-type endopeptidase activity"/>
    <property type="evidence" value="ECO:0007669"/>
    <property type="project" value="InterPro"/>
</dbReference>
<gene>
    <name evidence="3" type="ORF">MB901379_02138</name>
</gene>
<dbReference type="Gene3D" id="2.40.10.10">
    <property type="entry name" value="Trypsin-like serine proteases"/>
    <property type="match status" value="2"/>
</dbReference>
<dbReference type="RefSeq" id="WP_158016614.1">
    <property type="nucleotide sequence ID" value="NZ_CBCSKE010000001.1"/>
</dbReference>
<evidence type="ECO:0000259" key="2">
    <source>
        <dbReference type="Pfam" id="PF00089"/>
    </source>
</evidence>
<name>A0A447GDL9_9MYCO</name>
<dbReference type="InterPro" id="IPR009003">
    <property type="entry name" value="Peptidase_S1_PA"/>
</dbReference>
<dbReference type="KEGG" id="mbai:MB901379_02138"/>
<dbReference type="EMBL" id="LR130759">
    <property type="protein sequence ID" value="VDM88576.1"/>
    <property type="molecule type" value="Genomic_DNA"/>
</dbReference>
<dbReference type="CDD" id="cd21112">
    <property type="entry name" value="alphaLP-like"/>
    <property type="match status" value="1"/>
</dbReference>
<dbReference type="Proteomes" id="UP000269998">
    <property type="component" value="Chromosome"/>
</dbReference>
<keyword evidence="1" id="KW-1133">Transmembrane helix</keyword>
<dbReference type="OrthoDB" id="8781117at2"/>
<dbReference type="Pfam" id="PF00089">
    <property type="entry name" value="Trypsin"/>
    <property type="match status" value="1"/>
</dbReference>
<protein>
    <submittedName>
        <fullName evidence="3">V8-like Glu-specific endopeptidase</fullName>
    </submittedName>
</protein>
<dbReference type="AlphaFoldDB" id="A0A447GDL9"/>
<proteinExistence type="predicted"/>
<keyword evidence="1" id="KW-0472">Membrane</keyword>
<sequence length="321" mass="33346">MVRVSARELSNVALQQSPARTALLVVGALLCLAVAAGPFLANRIQRNRDRRAQVFPGTDVPYSAPERRRTDGVRLSIVALVCAVAFVAFIWTPGRTATTLRPPIPLPSTDAIGPGAGIAVSYADGSGGMGCTAGFLVRTSTGKTGVLTAGHCNKPGEASKVSINYTGTSPYVIVGTFNQTISEGLRGEAHDIGLIVLDSGNVPRTSAIAASLPVTGVADNLRIGQQLCKFGMRTGRAECGQITDVTDSKVEFLAASQCGDSGGPVYAIQNDGSAIAVGIHIRAGRPNDPNPGCSIPATFSIAELVRPWLDKWNLTPLTGPN</sequence>
<reference evidence="4" key="1">
    <citation type="submission" date="2018-02" db="EMBL/GenBank/DDBJ databases">
        <authorList>
            <person name="Seth-Smith MB H."/>
            <person name="Seth-Smith H."/>
        </authorList>
    </citation>
    <scope>NUCLEOTIDE SEQUENCE [LARGE SCALE GENOMIC DNA]</scope>
</reference>